<evidence type="ECO:0000313" key="1">
    <source>
        <dbReference type="EMBL" id="GAV48906.1"/>
    </source>
</evidence>
<reference evidence="1 2" key="1">
    <citation type="submission" date="2016-08" db="EMBL/GenBank/DDBJ databases">
        <title>Draft genome sequence of allopolyploid Zygosaccharomyces rouxii.</title>
        <authorList>
            <person name="Watanabe J."/>
            <person name="Uehara K."/>
            <person name="Mogi Y."/>
            <person name="Tsukioka Y."/>
        </authorList>
    </citation>
    <scope>NUCLEOTIDE SEQUENCE [LARGE SCALE GENOMIC DNA]</scope>
    <source>
        <strain evidence="1 2">NBRC 110957</strain>
    </source>
</reference>
<dbReference type="AlphaFoldDB" id="A0A1Q2ZZM0"/>
<sequence length="80" mass="9494">MVLVYPWRFPDDTSNFPNAIIFHTNPKSLNSRHSLAKGFWRILNSYFNKLFIYRSQDAILQETRCIRLSYGREIPFPGNI</sequence>
<accession>A0A1Q2ZZM0</accession>
<comment type="caution">
    <text evidence="1">The sequence shown here is derived from an EMBL/GenBank/DDBJ whole genome shotgun (WGS) entry which is preliminary data.</text>
</comment>
<proteinExistence type="predicted"/>
<organism evidence="1 2">
    <name type="scientific">Zygosaccharomyces rouxii</name>
    <dbReference type="NCBI Taxonomy" id="4956"/>
    <lineage>
        <taxon>Eukaryota</taxon>
        <taxon>Fungi</taxon>
        <taxon>Dikarya</taxon>
        <taxon>Ascomycota</taxon>
        <taxon>Saccharomycotina</taxon>
        <taxon>Saccharomycetes</taxon>
        <taxon>Saccharomycetales</taxon>
        <taxon>Saccharomycetaceae</taxon>
        <taxon>Zygosaccharomyces</taxon>
    </lineage>
</organism>
<name>A0A1Q2ZZM0_ZYGRO</name>
<gene>
    <name evidence="1" type="ORF">ZYGR_0N03110</name>
</gene>
<dbReference type="Proteomes" id="UP000187013">
    <property type="component" value="Unassembled WGS sequence"/>
</dbReference>
<protein>
    <submittedName>
        <fullName evidence="1">Uncharacterized protein</fullName>
    </submittedName>
</protein>
<dbReference type="EMBL" id="BDGX01000014">
    <property type="protein sequence ID" value="GAV48906.1"/>
    <property type="molecule type" value="Genomic_DNA"/>
</dbReference>
<evidence type="ECO:0000313" key="2">
    <source>
        <dbReference type="Proteomes" id="UP000187013"/>
    </source>
</evidence>